<reference evidence="3 4" key="1">
    <citation type="submission" date="2019-07" db="EMBL/GenBank/DDBJ databases">
        <title>Genomic Encyclopedia of Archaeal and Bacterial Type Strains, Phase II (KMG-II): from individual species to whole genera.</title>
        <authorList>
            <person name="Goeker M."/>
        </authorList>
    </citation>
    <scope>NUCLEOTIDE SEQUENCE [LARGE SCALE GENOMIC DNA]</scope>
    <source>
        <strain evidence="3 4">ATCC BAA-2084</strain>
    </source>
</reference>
<feature type="chain" id="PRO_5022124441" evidence="2">
    <location>
        <begin position="50"/>
        <end position="489"/>
    </location>
</feature>
<name>A0A562UTG5_9SPHN</name>
<evidence type="ECO:0000256" key="2">
    <source>
        <dbReference type="SAM" id="SignalP"/>
    </source>
</evidence>
<organism evidence="3 4">
    <name type="scientific">Altererythrobacter ishigakiensis</name>
    <dbReference type="NCBI Taxonomy" id="476157"/>
    <lineage>
        <taxon>Bacteria</taxon>
        <taxon>Pseudomonadati</taxon>
        <taxon>Pseudomonadota</taxon>
        <taxon>Alphaproteobacteria</taxon>
        <taxon>Sphingomonadales</taxon>
        <taxon>Erythrobacteraceae</taxon>
        <taxon>Altererythrobacter</taxon>
    </lineage>
</organism>
<feature type="coiled-coil region" evidence="1">
    <location>
        <begin position="52"/>
        <end position="93"/>
    </location>
</feature>
<comment type="caution">
    <text evidence="3">The sequence shown here is derived from an EMBL/GenBank/DDBJ whole genome shotgun (WGS) entry which is preliminary data.</text>
</comment>
<feature type="signal peptide" evidence="2">
    <location>
        <begin position="1"/>
        <end position="49"/>
    </location>
</feature>
<gene>
    <name evidence="3" type="ORF">JN10_0498</name>
</gene>
<dbReference type="AlphaFoldDB" id="A0A562UTG5"/>
<proteinExistence type="predicted"/>
<dbReference type="EMBL" id="VLLK01000001">
    <property type="protein sequence ID" value="TWJ08878.1"/>
    <property type="molecule type" value="Genomic_DNA"/>
</dbReference>
<dbReference type="Gene3D" id="2.40.160.10">
    <property type="entry name" value="Porin"/>
    <property type="match status" value="1"/>
</dbReference>
<sequence length="489" mass="51752">MRRFALSQNCNFLVIGALQNDHGIITKMKRNLLLAASVSAMLFAQPALAQDNAELAAELAEMRATMAAMAERIDSLEAELAEAEAKADVAVTQAAAASQAASTASETATAAVAAAGAGASIAFKGAPEIKADGGWSFKPRGRLQYDAGFTSVPSSTGRSDGFGSEARRARLGVSGDMPGGFGYKFEVDFAGNDVAVTDALISYEAGDAEIAVGQMNNFQSLEELTSSLHTSFIERAAFTDAFGFERRVGAAATFSSGDVLIQTGLFTDNMEDLSNKNWSADGRVVFSPKAGDAQLHFGGSVHYSDLEAGETVRYRQRPLVHFTSERFVNTGNLGATSEFGFGLEGAFIAGPFHGVVEGHWQNVNLPMGAADPTFFGGYAEVGYFLTKGDTRGYKGGKFDRTKPANPVGEGGMGSVQLNARYDRLDLSDAGIVGGTQDGYFLSLVWKPTDYTMLLANYGKLDYSNAVHPTATGDTDYNVDVVGVRAQIDF</sequence>
<evidence type="ECO:0000256" key="1">
    <source>
        <dbReference type="SAM" id="Coils"/>
    </source>
</evidence>
<protein>
    <submittedName>
        <fullName evidence="3">Phosphate-selective porin OprO/OprP</fullName>
    </submittedName>
</protein>
<keyword evidence="2" id="KW-0732">Signal</keyword>
<evidence type="ECO:0000313" key="4">
    <source>
        <dbReference type="Proteomes" id="UP000320547"/>
    </source>
</evidence>
<dbReference type="Pfam" id="PF07396">
    <property type="entry name" value="Porin_O_P"/>
    <property type="match status" value="1"/>
</dbReference>
<keyword evidence="4" id="KW-1185">Reference proteome</keyword>
<dbReference type="Proteomes" id="UP000320547">
    <property type="component" value="Unassembled WGS sequence"/>
</dbReference>
<dbReference type="InterPro" id="IPR010870">
    <property type="entry name" value="Porin_O/P"/>
</dbReference>
<evidence type="ECO:0000313" key="3">
    <source>
        <dbReference type="EMBL" id="TWJ08878.1"/>
    </source>
</evidence>
<dbReference type="InterPro" id="IPR023614">
    <property type="entry name" value="Porin_dom_sf"/>
</dbReference>
<keyword evidence="1" id="KW-0175">Coiled coil</keyword>
<dbReference type="STRING" id="476157.GCA_001663155_00246"/>
<accession>A0A562UTG5</accession>
<dbReference type="SUPFAM" id="SSF56935">
    <property type="entry name" value="Porins"/>
    <property type="match status" value="1"/>
</dbReference>